<reference evidence="3 4" key="1">
    <citation type="submission" date="2023-06" db="EMBL/GenBank/DDBJ databases">
        <title>Sporosarcina sp. nov., isolated from Korean tranditional fermented seafood 'Jeotgal'.</title>
        <authorList>
            <person name="Yang A.I."/>
            <person name="Shin N.-R."/>
        </authorList>
    </citation>
    <scope>NUCLEOTIDE SEQUENCE [LARGE SCALE GENOMIC DNA]</scope>
    <source>
        <strain evidence="3 4">T2O-4</strain>
    </source>
</reference>
<dbReference type="PANTHER" id="PTHR13947">
    <property type="entry name" value="GNAT FAMILY N-ACETYLTRANSFERASE"/>
    <property type="match status" value="1"/>
</dbReference>
<protein>
    <submittedName>
        <fullName evidence="3">GNAT family N-acetyltransferase</fullName>
    </submittedName>
</protein>
<dbReference type="RefSeq" id="WP_317969701.1">
    <property type="nucleotide sequence ID" value="NZ_CP129118.1"/>
</dbReference>
<proteinExistence type="predicted"/>
<name>A0ABZ0L7K1_9BACL</name>
<dbReference type="SUPFAM" id="SSF55729">
    <property type="entry name" value="Acyl-CoA N-acyltransferases (Nat)"/>
    <property type="match status" value="1"/>
</dbReference>
<evidence type="ECO:0000313" key="3">
    <source>
        <dbReference type="EMBL" id="WOV88536.1"/>
    </source>
</evidence>
<accession>A0ABZ0L7K1</accession>
<dbReference type="Pfam" id="PF00583">
    <property type="entry name" value="Acetyltransf_1"/>
    <property type="match status" value="1"/>
</dbReference>
<sequence>MSKLSVRMARKEDAECIAPLLSKSQWFTYRNLYSEQYIEALIMKYYNVERVKQEVTSIDRSWHGYMVAELDGKIVGTIGAGMLNETDGEIYVFYVDPDRRGKGIGSRLIDFCTKIQKHRFHASKQWVSVAKGNVYGIPFYEAKGFTLVREEIAYGSTIEDQDISLFYSRLL</sequence>
<dbReference type="CDD" id="cd04301">
    <property type="entry name" value="NAT_SF"/>
    <property type="match status" value="1"/>
</dbReference>
<dbReference type="PROSITE" id="PS51186">
    <property type="entry name" value="GNAT"/>
    <property type="match status" value="1"/>
</dbReference>
<dbReference type="InterPro" id="IPR000182">
    <property type="entry name" value="GNAT_dom"/>
</dbReference>
<dbReference type="InterPro" id="IPR050769">
    <property type="entry name" value="NAT_camello-type"/>
</dbReference>
<gene>
    <name evidence="3" type="ORF">QWT69_05320</name>
</gene>
<organism evidence="3 4">
    <name type="scientific">Sporosarcina oncorhynchi</name>
    <dbReference type="NCBI Taxonomy" id="3056444"/>
    <lineage>
        <taxon>Bacteria</taxon>
        <taxon>Bacillati</taxon>
        <taxon>Bacillota</taxon>
        <taxon>Bacilli</taxon>
        <taxon>Bacillales</taxon>
        <taxon>Caryophanaceae</taxon>
        <taxon>Sporosarcina</taxon>
    </lineage>
</organism>
<dbReference type="Proteomes" id="UP001303902">
    <property type="component" value="Chromosome"/>
</dbReference>
<dbReference type="EMBL" id="CP129118">
    <property type="protein sequence ID" value="WOV88536.1"/>
    <property type="molecule type" value="Genomic_DNA"/>
</dbReference>
<dbReference type="InterPro" id="IPR016181">
    <property type="entry name" value="Acyl_CoA_acyltransferase"/>
</dbReference>
<dbReference type="Gene3D" id="3.40.630.30">
    <property type="match status" value="1"/>
</dbReference>
<keyword evidence="4" id="KW-1185">Reference proteome</keyword>
<keyword evidence="1" id="KW-0808">Transferase</keyword>
<dbReference type="PANTHER" id="PTHR13947:SF37">
    <property type="entry name" value="LD18367P"/>
    <property type="match status" value="1"/>
</dbReference>
<evidence type="ECO:0000313" key="4">
    <source>
        <dbReference type="Proteomes" id="UP001303902"/>
    </source>
</evidence>
<feature type="domain" description="N-acetyltransferase" evidence="2">
    <location>
        <begin position="4"/>
        <end position="171"/>
    </location>
</feature>
<evidence type="ECO:0000256" key="1">
    <source>
        <dbReference type="ARBA" id="ARBA00022679"/>
    </source>
</evidence>
<evidence type="ECO:0000259" key="2">
    <source>
        <dbReference type="PROSITE" id="PS51186"/>
    </source>
</evidence>